<dbReference type="CDD" id="cd02440">
    <property type="entry name" value="AdoMet_MTases"/>
    <property type="match status" value="1"/>
</dbReference>
<sequence length="248" mass="26508">MTGTEHYTAWEGYWQDTSDTEGEAIWDADPSLTAAVHLALLEPHMDPALPIVDVGCGNGTQTRYLATRFAHTVGVDISHAAVEHARRADTKGSAAFEQLDLTDTDRVRALAARLGDSNVYLRAVIHQSPPENRAPVAEAVAHLLGRRGRGFVVELTNAAKGVLQELAQRPEGPSEKFQRVVAHGLRPADTADGEVAALLRGAGLEILAEGAVALAMTEFHPDGRRVELPAVWFVVGHPTGRPTAQPAG</sequence>
<keyword evidence="2" id="KW-0808">Transferase</keyword>
<dbReference type="SUPFAM" id="SSF53335">
    <property type="entry name" value="S-adenosyl-L-methionine-dependent methyltransferases"/>
    <property type="match status" value="1"/>
</dbReference>
<dbReference type="Pfam" id="PF13649">
    <property type="entry name" value="Methyltransf_25"/>
    <property type="match status" value="1"/>
</dbReference>
<dbReference type="RefSeq" id="WP_390314321.1">
    <property type="nucleotide sequence ID" value="NZ_JBHSPB010000002.1"/>
</dbReference>
<evidence type="ECO:0000313" key="4">
    <source>
        <dbReference type="EMBL" id="MFC5719276.1"/>
    </source>
</evidence>
<keyword evidence="5" id="KW-1185">Reference proteome</keyword>
<evidence type="ECO:0000256" key="1">
    <source>
        <dbReference type="ARBA" id="ARBA00022603"/>
    </source>
</evidence>
<comment type="caution">
    <text evidence="4">The sequence shown here is derived from an EMBL/GenBank/DDBJ whole genome shotgun (WGS) entry which is preliminary data.</text>
</comment>
<dbReference type="Gene3D" id="3.40.50.150">
    <property type="entry name" value="Vaccinia Virus protein VP39"/>
    <property type="match status" value="1"/>
</dbReference>
<evidence type="ECO:0000259" key="3">
    <source>
        <dbReference type="Pfam" id="PF13649"/>
    </source>
</evidence>
<name>A0ABW0YS02_9ACTN</name>
<dbReference type="GO" id="GO:0008168">
    <property type="term" value="F:methyltransferase activity"/>
    <property type="evidence" value="ECO:0007669"/>
    <property type="project" value="UniProtKB-KW"/>
</dbReference>
<dbReference type="EMBL" id="JBHSPB010000002">
    <property type="protein sequence ID" value="MFC5719276.1"/>
    <property type="molecule type" value="Genomic_DNA"/>
</dbReference>
<feature type="domain" description="Methyltransferase" evidence="3">
    <location>
        <begin position="51"/>
        <end position="140"/>
    </location>
</feature>
<protein>
    <submittedName>
        <fullName evidence="4">Class I SAM-dependent methyltransferase</fullName>
    </submittedName>
</protein>
<accession>A0ABW0YS02</accession>
<dbReference type="GO" id="GO:0032259">
    <property type="term" value="P:methylation"/>
    <property type="evidence" value="ECO:0007669"/>
    <property type="project" value="UniProtKB-KW"/>
</dbReference>
<reference evidence="5" key="1">
    <citation type="journal article" date="2019" name="Int. J. Syst. Evol. Microbiol.">
        <title>The Global Catalogue of Microorganisms (GCM) 10K type strain sequencing project: providing services to taxonomists for standard genome sequencing and annotation.</title>
        <authorList>
            <consortium name="The Broad Institute Genomics Platform"/>
            <consortium name="The Broad Institute Genome Sequencing Center for Infectious Disease"/>
            <person name="Wu L."/>
            <person name="Ma J."/>
        </authorList>
    </citation>
    <scope>NUCLEOTIDE SEQUENCE [LARGE SCALE GENOMIC DNA]</scope>
    <source>
        <strain evidence="5">CGMCC 4.7304</strain>
    </source>
</reference>
<proteinExistence type="predicted"/>
<evidence type="ECO:0000313" key="5">
    <source>
        <dbReference type="Proteomes" id="UP001596083"/>
    </source>
</evidence>
<dbReference type="Proteomes" id="UP001596083">
    <property type="component" value="Unassembled WGS sequence"/>
</dbReference>
<evidence type="ECO:0000256" key="2">
    <source>
        <dbReference type="ARBA" id="ARBA00022679"/>
    </source>
</evidence>
<dbReference type="PANTHER" id="PTHR43861">
    <property type="entry name" value="TRANS-ACONITATE 2-METHYLTRANSFERASE-RELATED"/>
    <property type="match status" value="1"/>
</dbReference>
<dbReference type="PANTHER" id="PTHR43861:SF1">
    <property type="entry name" value="TRANS-ACONITATE 2-METHYLTRANSFERASE"/>
    <property type="match status" value="1"/>
</dbReference>
<organism evidence="4 5">
    <name type="scientific">Streptomyces gamaensis</name>
    <dbReference type="NCBI Taxonomy" id="1763542"/>
    <lineage>
        <taxon>Bacteria</taxon>
        <taxon>Bacillati</taxon>
        <taxon>Actinomycetota</taxon>
        <taxon>Actinomycetes</taxon>
        <taxon>Kitasatosporales</taxon>
        <taxon>Streptomycetaceae</taxon>
        <taxon>Streptomyces</taxon>
    </lineage>
</organism>
<dbReference type="InterPro" id="IPR041698">
    <property type="entry name" value="Methyltransf_25"/>
</dbReference>
<dbReference type="InterPro" id="IPR029063">
    <property type="entry name" value="SAM-dependent_MTases_sf"/>
</dbReference>
<gene>
    <name evidence="4" type="ORF">ACFP1Z_03630</name>
</gene>
<keyword evidence="1 4" id="KW-0489">Methyltransferase</keyword>